<name>A0ABQ7GR49_DUNSA</name>
<dbReference type="SMART" id="SM00428">
    <property type="entry name" value="H3"/>
    <property type="match status" value="1"/>
</dbReference>
<gene>
    <name evidence="4" type="ORF">DUNSADRAFT_4865</name>
</gene>
<evidence type="ECO:0000256" key="1">
    <source>
        <dbReference type="ARBA" id="ARBA00010343"/>
    </source>
</evidence>
<dbReference type="CDD" id="cd22911">
    <property type="entry name" value="HFD_H3"/>
    <property type="match status" value="1"/>
</dbReference>
<evidence type="ECO:0000259" key="3">
    <source>
        <dbReference type="Pfam" id="PF00125"/>
    </source>
</evidence>
<organism evidence="4 5">
    <name type="scientific">Dunaliella salina</name>
    <name type="common">Green alga</name>
    <name type="synonym">Protococcus salinus</name>
    <dbReference type="NCBI Taxonomy" id="3046"/>
    <lineage>
        <taxon>Eukaryota</taxon>
        <taxon>Viridiplantae</taxon>
        <taxon>Chlorophyta</taxon>
        <taxon>core chlorophytes</taxon>
        <taxon>Chlorophyceae</taxon>
        <taxon>CS clade</taxon>
        <taxon>Chlamydomonadales</taxon>
        <taxon>Dunaliellaceae</taxon>
        <taxon>Dunaliella</taxon>
    </lineage>
</organism>
<comment type="caution">
    <text evidence="4">The sequence shown here is derived from an EMBL/GenBank/DDBJ whole genome shotgun (WGS) entry which is preliminary data.</text>
</comment>
<dbReference type="InterPro" id="IPR009072">
    <property type="entry name" value="Histone-fold"/>
</dbReference>
<proteinExistence type="inferred from homology"/>
<dbReference type="InterPro" id="IPR007125">
    <property type="entry name" value="H2A/H2B/H3"/>
</dbReference>
<dbReference type="Gene3D" id="1.10.20.10">
    <property type="entry name" value="Histone, subunit A"/>
    <property type="match status" value="1"/>
</dbReference>
<protein>
    <submittedName>
        <fullName evidence="4">Centromere specific histone H3 variant</fullName>
    </submittedName>
</protein>
<comment type="similarity">
    <text evidence="1">Belongs to the histone H3 family.</text>
</comment>
<dbReference type="EMBL" id="MU069629">
    <property type="protein sequence ID" value="KAF5837084.1"/>
    <property type="molecule type" value="Genomic_DNA"/>
</dbReference>
<dbReference type="PRINTS" id="PR00622">
    <property type="entry name" value="HISTONEH3"/>
</dbReference>
<dbReference type="PANTHER" id="PTHR11426">
    <property type="entry name" value="HISTONE H3"/>
    <property type="match status" value="1"/>
</dbReference>
<accession>A0ABQ7GR49</accession>
<feature type="domain" description="Core Histone H2A/H2B/H3" evidence="3">
    <location>
        <begin position="62"/>
        <end position="149"/>
    </location>
</feature>
<reference evidence="4" key="1">
    <citation type="submission" date="2017-08" db="EMBL/GenBank/DDBJ databases">
        <authorList>
            <person name="Polle J.E."/>
            <person name="Barry K."/>
            <person name="Cushman J."/>
            <person name="Schmutz J."/>
            <person name="Tran D."/>
            <person name="Hathwaick L.T."/>
            <person name="Yim W.C."/>
            <person name="Jenkins J."/>
            <person name="Mckie-Krisberg Z.M."/>
            <person name="Prochnik S."/>
            <person name="Lindquist E."/>
            <person name="Dockter R.B."/>
            <person name="Adam C."/>
            <person name="Molina H."/>
            <person name="Bunkerborg J."/>
            <person name="Jin E."/>
            <person name="Buchheim M."/>
            <person name="Magnuson J."/>
        </authorList>
    </citation>
    <scope>NUCLEOTIDE SEQUENCE</scope>
    <source>
        <strain evidence="4">CCAP 19/18</strain>
    </source>
</reference>
<dbReference type="Pfam" id="PF00125">
    <property type="entry name" value="Histone"/>
    <property type="match status" value="1"/>
</dbReference>
<dbReference type="SUPFAM" id="SSF47113">
    <property type="entry name" value="Histone-fold"/>
    <property type="match status" value="1"/>
</dbReference>
<dbReference type="InterPro" id="IPR000164">
    <property type="entry name" value="Histone_H3/CENP-A"/>
</dbReference>
<feature type="compositionally biased region" description="Basic residues" evidence="2">
    <location>
        <begin position="1"/>
        <end position="20"/>
    </location>
</feature>
<sequence length="155" mass="17290">MARTKQLARKTPAKGPTRRSSRNDTPSKSGTKNPKSKGTKGTPKSGEDEGRTLRVKRRAKRGVKALKEIRVFQKTVDLLIPKRPFYRIVKEIMQNVGSEAHKIRPDALEALQEAGEAFLVGRLEDANASAIHAKRVTIMLKDMQLAQRLSTGRAY</sequence>
<dbReference type="Proteomes" id="UP000815325">
    <property type="component" value="Unassembled WGS sequence"/>
</dbReference>
<evidence type="ECO:0000256" key="2">
    <source>
        <dbReference type="SAM" id="MobiDB-lite"/>
    </source>
</evidence>
<feature type="region of interest" description="Disordered" evidence="2">
    <location>
        <begin position="1"/>
        <end position="56"/>
    </location>
</feature>
<evidence type="ECO:0000313" key="5">
    <source>
        <dbReference type="Proteomes" id="UP000815325"/>
    </source>
</evidence>
<evidence type="ECO:0000313" key="4">
    <source>
        <dbReference type="EMBL" id="KAF5837084.1"/>
    </source>
</evidence>
<keyword evidence="5" id="KW-1185">Reference proteome</keyword>